<organism evidence="2 3">
    <name type="scientific">Thamnocephalis sphaerospora</name>
    <dbReference type="NCBI Taxonomy" id="78915"/>
    <lineage>
        <taxon>Eukaryota</taxon>
        <taxon>Fungi</taxon>
        <taxon>Fungi incertae sedis</taxon>
        <taxon>Zoopagomycota</taxon>
        <taxon>Zoopagomycotina</taxon>
        <taxon>Zoopagomycetes</taxon>
        <taxon>Zoopagales</taxon>
        <taxon>Sigmoideomycetaceae</taxon>
        <taxon>Thamnocephalis</taxon>
    </lineage>
</organism>
<gene>
    <name evidence="2" type="ORF">THASP1DRAFT_10554</name>
</gene>
<sequence>RQNDSRATDDRYTPCRVRGIGTDKQGMCPICAEAGQQKWFRMKFSAYWYHMNFFHGISSVSGKPHRDPLRVRLTELRDGLCHQCKCWVPMDSPKCIAVNVPMIYWWKHAQR</sequence>
<dbReference type="PANTHER" id="PTHR28125">
    <property type="entry name" value="MEIOTIC EXPRESSION UP-REGULATED PROTEIN 26"/>
    <property type="match status" value="1"/>
</dbReference>
<evidence type="ECO:0000313" key="2">
    <source>
        <dbReference type="EMBL" id="RKP09566.1"/>
    </source>
</evidence>
<accession>A0A4P9XTT1</accession>
<dbReference type="STRING" id="78915.A0A4P9XTT1"/>
<feature type="non-terminal residue" evidence="2">
    <location>
        <position position="1"/>
    </location>
</feature>
<name>A0A4P9XTT1_9FUNG</name>
<dbReference type="PANTHER" id="PTHR28125:SF2">
    <property type="entry name" value="MEIOTIC EXPRESSION UP-REGULATED PROTEIN 26"/>
    <property type="match status" value="1"/>
</dbReference>
<dbReference type="InterPro" id="IPR028012">
    <property type="entry name" value="Rua1_C"/>
</dbReference>
<dbReference type="EMBL" id="KZ992504">
    <property type="protein sequence ID" value="RKP09566.1"/>
    <property type="molecule type" value="Genomic_DNA"/>
</dbReference>
<evidence type="ECO:0000259" key="1">
    <source>
        <dbReference type="Pfam" id="PF14616"/>
    </source>
</evidence>
<proteinExistence type="predicted"/>
<feature type="non-terminal residue" evidence="2">
    <location>
        <position position="111"/>
    </location>
</feature>
<dbReference type="AlphaFoldDB" id="A0A4P9XTT1"/>
<reference evidence="3" key="1">
    <citation type="journal article" date="2018" name="Nat. Microbiol.">
        <title>Leveraging single-cell genomics to expand the fungal tree of life.</title>
        <authorList>
            <person name="Ahrendt S.R."/>
            <person name="Quandt C.A."/>
            <person name="Ciobanu D."/>
            <person name="Clum A."/>
            <person name="Salamov A."/>
            <person name="Andreopoulos B."/>
            <person name="Cheng J.F."/>
            <person name="Woyke T."/>
            <person name="Pelin A."/>
            <person name="Henrissat B."/>
            <person name="Reynolds N.K."/>
            <person name="Benny G.L."/>
            <person name="Smith M.E."/>
            <person name="James T.Y."/>
            <person name="Grigoriev I.V."/>
        </authorList>
    </citation>
    <scope>NUCLEOTIDE SEQUENCE [LARGE SCALE GENOMIC DNA]</scope>
    <source>
        <strain evidence="3">RSA 1356</strain>
    </source>
</reference>
<dbReference type="Proteomes" id="UP000271241">
    <property type="component" value="Unassembled WGS sequence"/>
</dbReference>
<keyword evidence="3" id="KW-1185">Reference proteome</keyword>
<feature type="domain" description="Transcription regulator Rua1 C-terminal" evidence="1">
    <location>
        <begin position="9"/>
        <end position="110"/>
    </location>
</feature>
<protein>
    <recommendedName>
        <fullName evidence="1">Transcription regulator Rua1 C-terminal domain-containing protein</fullName>
    </recommendedName>
</protein>
<evidence type="ECO:0000313" key="3">
    <source>
        <dbReference type="Proteomes" id="UP000271241"/>
    </source>
</evidence>
<dbReference type="Pfam" id="PF14616">
    <property type="entry name" value="Rua1_C"/>
    <property type="match status" value="1"/>
</dbReference>
<dbReference type="OrthoDB" id="5595379at2759"/>